<evidence type="ECO:0000313" key="2">
    <source>
        <dbReference type="EMBL" id="KAF2882629.1"/>
    </source>
</evidence>
<keyword evidence="3" id="KW-1185">Reference proteome</keyword>
<dbReference type="PANTHER" id="PTHR37984:SF7">
    <property type="entry name" value="INTEGRASE CATALYTIC DOMAIN-CONTAINING PROTEIN"/>
    <property type="match status" value="1"/>
</dbReference>
<dbReference type="SUPFAM" id="SSF56672">
    <property type="entry name" value="DNA/RNA polymerases"/>
    <property type="match status" value="1"/>
</dbReference>
<reference evidence="2" key="1">
    <citation type="submission" date="2019-08" db="EMBL/GenBank/DDBJ databases">
        <title>The genome of the North American firefly Photinus pyralis.</title>
        <authorList>
            <consortium name="Photinus pyralis genome working group"/>
            <person name="Fallon T.R."/>
            <person name="Sander Lower S.E."/>
            <person name="Weng J.-K."/>
        </authorList>
    </citation>
    <scope>NUCLEOTIDE SEQUENCE</scope>
    <source>
        <strain evidence="2">TRF0915ILg1</strain>
        <tissue evidence="2">Whole body</tissue>
    </source>
</reference>
<dbReference type="EMBL" id="VTPC01090599">
    <property type="protein sequence ID" value="KAF2882629.1"/>
    <property type="molecule type" value="Genomic_DNA"/>
</dbReference>
<accession>A0A8K0G1T2</accession>
<sequence>MKHMNQTEKDTAKLNIIKDQWIAQYKELWCKQEDAENNDTNSNDERDFYGRSSSDNICRIKRLIEKRRELHLETYIASIGSQKAFDQVDRSKLWAIMNDSSYPQHLIWAIKSLYRETKIVINTELLSQKPVLQYFNERQPIVLSVESSKEGLRTALLKNNAPVAYASKTLIWCKYAQTEKEILPIIFDCQTFDQYFYVKYKPGSQLHLADVLSGSSENDEISQLIEFQLETQISSVNYMIVSPQKF</sequence>
<evidence type="ECO:0000259" key="1">
    <source>
        <dbReference type="Pfam" id="PF17919"/>
    </source>
</evidence>
<dbReference type="GO" id="GO:0071897">
    <property type="term" value="P:DNA biosynthetic process"/>
    <property type="evidence" value="ECO:0007669"/>
    <property type="project" value="UniProtKB-ARBA"/>
</dbReference>
<protein>
    <recommendedName>
        <fullName evidence="1">Reverse transcriptase/retrotransposon-derived protein RNase H-like domain-containing protein</fullName>
    </recommendedName>
</protein>
<feature type="domain" description="Reverse transcriptase/retrotransposon-derived protein RNase H-like" evidence="1">
    <location>
        <begin position="124"/>
        <end position="197"/>
    </location>
</feature>
<dbReference type="OrthoDB" id="6755785at2759"/>
<dbReference type="InterPro" id="IPR050951">
    <property type="entry name" value="Retrovirus_Pol_polyprotein"/>
</dbReference>
<dbReference type="PANTHER" id="PTHR37984">
    <property type="entry name" value="PROTEIN CBG26694"/>
    <property type="match status" value="1"/>
</dbReference>
<dbReference type="Proteomes" id="UP000801492">
    <property type="component" value="Unassembled WGS sequence"/>
</dbReference>
<evidence type="ECO:0000313" key="3">
    <source>
        <dbReference type="Proteomes" id="UP000801492"/>
    </source>
</evidence>
<proteinExistence type="predicted"/>
<dbReference type="InterPro" id="IPR041577">
    <property type="entry name" value="RT_RNaseH_2"/>
</dbReference>
<dbReference type="Pfam" id="PF17919">
    <property type="entry name" value="RT_RNaseH_2"/>
    <property type="match status" value="1"/>
</dbReference>
<dbReference type="InterPro" id="IPR043502">
    <property type="entry name" value="DNA/RNA_pol_sf"/>
</dbReference>
<comment type="caution">
    <text evidence="2">The sequence shown here is derived from an EMBL/GenBank/DDBJ whole genome shotgun (WGS) entry which is preliminary data.</text>
</comment>
<organism evidence="2 3">
    <name type="scientific">Ignelater luminosus</name>
    <name type="common">Cucubano</name>
    <name type="synonym">Pyrophorus luminosus</name>
    <dbReference type="NCBI Taxonomy" id="2038154"/>
    <lineage>
        <taxon>Eukaryota</taxon>
        <taxon>Metazoa</taxon>
        <taxon>Ecdysozoa</taxon>
        <taxon>Arthropoda</taxon>
        <taxon>Hexapoda</taxon>
        <taxon>Insecta</taxon>
        <taxon>Pterygota</taxon>
        <taxon>Neoptera</taxon>
        <taxon>Endopterygota</taxon>
        <taxon>Coleoptera</taxon>
        <taxon>Polyphaga</taxon>
        <taxon>Elateriformia</taxon>
        <taxon>Elateroidea</taxon>
        <taxon>Elateridae</taxon>
        <taxon>Agrypninae</taxon>
        <taxon>Pyrophorini</taxon>
        <taxon>Ignelater</taxon>
    </lineage>
</organism>
<gene>
    <name evidence="2" type="ORF">ILUMI_23528</name>
</gene>
<dbReference type="AlphaFoldDB" id="A0A8K0G1T2"/>
<name>A0A8K0G1T2_IGNLU</name>